<dbReference type="InterPro" id="IPR019831">
    <property type="entry name" value="Mn/Fe_SOD_N"/>
</dbReference>
<evidence type="ECO:0000259" key="7">
    <source>
        <dbReference type="Pfam" id="PF00081"/>
    </source>
</evidence>
<evidence type="ECO:0000259" key="8">
    <source>
        <dbReference type="Pfam" id="PF02777"/>
    </source>
</evidence>
<dbReference type="InterPro" id="IPR001189">
    <property type="entry name" value="Mn/Fe_SOD"/>
</dbReference>
<dbReference type="SUPFAM" id="SSF54719">
    <property type="entry name" value="Fe,Mn superoxide dismutase (SOD), C-terminal domain"/>
    <property type="match status" value="1"/>
</dbReference>
<dbReference type="EMBL" id="MHJU01000013">
    <property type="protein sequence ID" value="OGY73324.1"/>
    <property type="molecule type" value="Genomic_DNA"/>
</dbReference>
<sequence>MKYTLPEFSYSYNALEPYIDAQTMEIHHTKHHQAYIDKLNAVLETNPAIAEKTVEDLLCGLSGLAIDEKDKSIIRNHGGGYLNHKLFFEIMGPKKEVNEKLTAEIETEFGSLQEFKNKFSEIAKAHFGSGWGWLVRNSEGKLEMYSLPNQDSPYLHGHTPIIGIDVWEHAYYLKYQNRREEYVLNWWNVLKII</sequence>
<dbReference type="Pfam" id="PF02777">
    <property type="entry name" value="Sod_Fe_C"/>
    <property type="match status" value="1"/>
</dbReference>
<evidence type="ECO:0000256" key="3">
    <source>
        <dbReference type="ARBA" id="ARBA00022723"/>
    </source>
</evidence>
<dbReference type="InterPro" id="IPR036314">
    <property type="entry name" value="SOD_C_sf"/>
</dbReference>
<keyword evidence="4 6" id="KW-0560">Oxidoreductase</keyword>
<comment type="catalytic activity">
    <reaction evidence="6">
        <text>2 superoxide + 2 H(+) = H2O2 + O2</text>
        <dbReference type="Rhea" id="RHEA:20696"/>
        <dbReference type="ChEBI" id="CHEBI:15378"/>
        <dbReference type="ChEBI" id="CHEBI:15379"/>
        <dbReference type="ChEBI" id="CHEBI:16240"/>
        <dbReference type="ChEBI" id="CHEBI:18421"/>
        <dbReference type="EC" id="1.15.1.1"/>
    </reaction>
</comment>
<evidence type="ECO:0000313" key="10">
    <source>
        <dbReference type="Proteomes" id="UP000178315"/>
    </source>
</evidence>
<keyword evidence="3 5" id="KW-0479">Metal-binding</keyword>
<dbReference type="Pfam" id="PF00081">
    <property type="entry name" value="Sod_Fe_N"/>
    <property type="match status" value="1"/>
</dbReference>
<evidence type="ECO:0000256" key="2">
    <source>
        <dbReference type="ARBA" id="ARBA00012682"/>
    </source>
</evidence>
<comment type="function">
    <text evidence="6">Destroys radicals which are normally produced within the cells and which are toxic to biological systems.</text>
</comment>
<gene>
    <name evidence="9" type="ORF">A3H61_00165</name>
</gene>
<reference evidence="9 10" key="1">
    <citation type="journal article" date="2016" name="Nat. Commun.">
        <title>Thousands of microbial genomes shed light on interconnected biogeochemical processes in an aquifer system.</title>
        <authorList>
            <person name="Anantharaman K."/>
            <person name="Brown C.T."/>
            <person name="Hug L.A."/>
            <person name="Sharon I."/>
            <person name="Castelle C.J."/>
            <person name="Probst A.J."/>
            <person name="Thomas B.C."/>
            <person name="Singh A."/>
            <person name="Wilkins M.J."/>
            <person name="Karaoz U."/>
            <person name="Brodie E.L."/>
            <person name="Williams K.H."/>
            <person name="Hubbard S.S."/>
            <person name="Banfield J.F."/>
        </authorList>
    </citation>
    <scope>NUCLEOTIDE SEQUENCE [LARGE SCALE GENOMIC DNA]</scope>
</reference>
<dbReference type="PROSITE" id="PS00088">
    <property type="entry name" value="SOD_MN"/>
    <property type="match status" value="1"/>
</dbReference>
<dbReference type="Gene3D" id="3.55.40.20">
    <property type="entry name" value="Iron/manganese superoxide dismutase, C-terminal domain"/>
    <property type="match status" value="1"/>
</dbReference>
<dbReference type="InterPro" id="IPR019833">
    <property type="entry name" value="Mn/Fe_SOD_BS"/>
</dbReference>
<dbReference type="PRINTS" id="PR01703">
    <property type="entry name" value="MNSODISMTASE"/>
</dbReference>
<dbReference type="InterPro" id="IPR036324">
    <property type="entry name" value="Mn/Fe_SOD_N_sf"/>
</dbReference>
<evidence type="ECO:0000256" key="5">
    <source>
        <dbReference type="PIRSR" id="PIRSR000349-1"/>
    </source>
</evidence>
<feature type="binding site" evidence="5">
    <location>
        <position position="165"/>
    </location>
    <ligand>
        <name>Mn(2+)</name>
        <dbReference type="ChEBI" id="CHEBI:29035"/>
    </ligand>
</feature>
<organism evidence="9 10">
    <name type="scientific">Candidatus Jacksonbacteria bacterium RIFCSPLOWO2_02_FULL_44_20</name>
    <dbReference type="NCBI Taxonomy" id="1798460"/>
    <lineage>
        <taxon>Bacteria</taxon>
        <taxon>Candidatus Jacksoniibacteriota</taxon>
    </lineage>
</organism>
<dbReference type="InterPro" id="IPR019832">
    <property type="entry name" value="Mn/Fe_SOD_C"/>
</dbReference>
<protein>
    <recommendedName>
        <fullName evidence="2 6">Superoxide dismutase</fullName>
        <ecNumber evidence="2 6">1.15.1.1</ecNumber>
    </recommendedName>
</protein>
<evidence type="ECO:0000313" key="9">
    <source>
        <dbReference type="EMBL" id="OGY73324.1"/>
    </source>
</evidence>
<dbReference type="GO" id="GO:0004784">
    <property type="term" value="F:superoxide dismutase activity"/>
    <property type="evidence" value="ECO:0007669"/>
    <property type="project" value="UniProtKB-EC"/>
</dbReference>
<dbReference type="GO" id="GO:0005737">
    <property type="term" value="C:cytoplasm"/>
    <property type="evidence" value="ECO:0007669"/>
    <property type="project" value="TreeGrafter"/>
</dbReference>
<dbReference type="AlphaFoldDB" id="A0A1G2A8Y8"/>
<name>A0A1G2A8Y8_9BACT</name>
<evidence type="ECO:0000256" key="6">
    <source>
        <dbReference type="RuleBase" id="RU000414"/>
    </source>
</evidence>
<dbReference type="PANTHER" id="PTHR43595">
    <property type="entry name" value="37S RIBOSOMAL PROTEIN S26, MITOCHONDRIAL"/>
    <property type="match status" value="1"/>
</dbReference>
<dbReference type="PIRSF" id="PIRSF000349">
    <property type="entry name" value="SODismutase"/>
    <property type="match status" value="1"/>
</dbReference>
<dbReference type="EC" id="1.15.1.1" evidence="2 6"/>
<evidence type="ECO:0000256" key="4">
    <source>
        <dbReference type="ARBA" id="ARBA00023002"/>
    </source>
</evidence>
<dbReference type="GO" id="GO:0046872">
    <property type="term" value="F:metal ion binding"/>
    <property type="evidence" value="ECO:0007669"/>
    <property type="project" value="UniProtKB-KW"/>
</dbReference>
<proteinExistence type="inferred from homology"/>
<feature type="binding site" evidence="5">
    <location>
        <position position="27"/>
    </location>
    <ligand>
        <name>Mn(2+)</name>
        <dbReference type="ChEBI" id="CHEBI:29035"/>
    </ligand>
</feature>
<dbReference type="Proteomes" id="UP000178315">
    <property type="component" value="Unassembled WGS sequence"/>
</dbReference>
<dbReference type="SUPFAM" id="SSF46609">
    <property type="entry name" value="Fe,Mn superoxide dismutase (SOD), N-terminal domain"/>
    <property type="match status" value="1"/>
</dbReference>
<evidence type="ECO:0000256" key="1">
    <source>
        <dbReference type="ARBA" id="ARBA00008714"/>
    </source>
</evidence>
<feature type="domain" description="Manganese/iron superoxide dismutase C-terminal" evidence="8">
    <location>
        <begin position="99"/>
        <end position="190"/>
    </location>
</feature>
<dbReference type="PANTHER" id="PTHR43595:SF2">
    <property type="entry name" value="SMALL RIBOSOMAL SUBUNIT PROTEIN MS42"/>
    <property type="match status" value="1"/>
</dbReference>
<accession>A0A1G2A8Y8</accession>
<feature type="domain" description="Manganese/iron superoxide dismutase N-terminal" evidence="7">
    <location>
        <begin position="2"/>
        <end position="91"/>
    </location>
</feature>
<dbReference type="Gene3D" id="1.10.287.990">
    <property type="entry name" value="Fe,Mn superoxide dismutase (SOD) domain"/>
    <property type="match status" value="1"/>
</dbReference>
<feature type="binding site" evidence="5">
    <location>
        <position position="84"/>
    </location>
    <ligand>
        <name>Mn(2+)</name>
        <dbReference type="ChEBI" id="CHEBI:29035"/>
    </ligand>
</feature>
<feature type="binding site" evidence="5">
    <location>
        <position position="169"/>
    </location>
    <ligand>
        <name>Mn(2+)</name>
        <dbReference type="ChEBI" id="CHEBI:29035"/>
    </ligand>
</feature>
<comment type="similarity">
    <text evidence="1 6">Belongs to the iron/manganese superoxide dismutase family.</text>
</comment>
<comment type="caution">
    <text evidence="9">The sequence shown here is derived from an EMBL/GenBank/DDBJ whole genome shotgun (WGS) entry which is preliminary data.</text>
</comment>